<sequence length="38" mass="4004">MGSLCIITSFPEFEGTGISCQFGTSATLWKNLSNCTAS</sequence>
<reference evidence="1" key="1">
    <citation type="submission" date="2014-11" db="EMBL/GenBank/DDBJ databases">
        <authorList>
            <person name="Amaro Gonzalez C."/>
        </authorList>
    </citation>
    <scope>NUCLEOTIDE SEQUENCE</scope>
</reference>
<reference evidence="1" key="2">
    <citation type="journal article" date="2015" name="Fish Shellfish Immunol.">
        <title>Early steps in the European eel (Anguilla anguilla)-Vibrio vulnificus interaction in the gills: Role of the RtxA13 toxin.</title>
        <authorList>
            <person name="Callol A."/>
            <person name="Pajuelo D."/>
            <person name="Ebbesson L."/>
            <person name="Teles M."/>
            <person name="MacKenzie S."/>
            <person name="Amaro C."/>
        </authorList>
    </citation>
    <scope>NUCLEOTIDE SEQUENCE</scope>
</reference>
<organism evidence="1">
    <name type="scientific">Anguilla anguilla</name>
    <name type="common">European freshwater eel</name>
    <name type="synonym">Muraena anguilla</name>
    <dbReference type="NCBI Taxonomy" id="7936"/>
    <lineage>
        <taxon>Eukaryota</taxon>
        <taxon>Metazoa</taxon>
        <taxon>Chordata</taxon>
        <taxon>Craniata</taxon>
        <taxon>Vertebrata</taxon>
        <taxon>Euteleostomi</taxon>
        <taxon>Actinopterygii</taxon>
        <taxon>Neopterygii</taxon>
        <taxon>Teleostei</taxon>
        <taxon>Anguilliformes</taxon>
        <taxon>Anguillidae</taxon>
        <taxon>Anguilla</taxon>
    </lineage>
</organism>
<dbReference type="EMBL" id="GBXM01103475">
    <property type="protein sequence ID" value="JAH05102.1"/>
    <property type="molecule type" value="Transcribed_RNA"/>
</dbReference>
<protein>
    <submittedName>
        <fullName evidence="1">Uncharacterized protein</fullName>
    </submittedName>
</protein>
<dbReference type="AlphaFoldDB" id="A0A0E9PLC2"/>
<accession>A0A0E9PLC2</accession>
<evidence type="ECO:0000313" key="1">
    <source>
        <dbReference type="EMBL" id="JAH05102.1"/>
    </source>
</evidence>
<name>A0A0E9PLC2_ANGAN</name>
<proteinExistence type="predicted"/>